<dbReference type="Pfam" id="PF08546">
    <property type="entry name" value="ApbA_C"/>
    <property type="match status" value="1"/>
</dbReference>
<dbReference type="GO" id="GO:0015940">
    <property type="term" value="P:pantothenate biosynthetic process"/>
    <property type="evidence" value="ECO:0007669"/>
    <property type="project" value="UniProtKB-UniPathway"/>
</dbReference>
<organism evidence="7 8">
    <name type="scientific">Ornithinibacillus caprae</name>
    <dbReference type="NCBI Taxonomy" id="2678566"/>
    <lineage>
        <taxon>Bacteria</taxon>
        <taxon>Bacillati</taxon>
        <taxon>Bacillota</taxon>
        <taxon>Bacilli</taxon>
        <taxon>Bacillales</taxon>
        <taxon>Bacillaceae</taxon>
        <taxon>Ornithinibacillus</taxon>
    </lineage>
</organism>
<dbReference type="UniPathway" id="UPA00028">
    <property type="reaction ID" value="UER00004"/>
</dbReference>
<dbReference type="AlphaFoldDB" id="A0A6N8FDD1"/>
<dbReference type="GO" id="GO:0008677">
    <property type="term" value="F:2-dehydropantoate 2-reductase activity"/>
    <property type="evidence" value="ECO:0007669"/>
    <property type="project" value="UniProtKB-EC"/>
</dbReference>
<evidence type="ECO:0000259" key="6">
    <source>
        <dbReference type="Pfam" id="PF08546"/>
    </source>
</evidence>
<dbReference type="InterPro" id="IPR008927">
    <property type="entry name" value="6-PGluconate_DH-like_C_sf"/>
</dbReference>
<dbReference type="InterPro" id="IPR013332">
    <property type="entry name" value="KPR_N"/>
</dbReference>
<accession>A0A6N8FDD1</accession>
<dbReference type="InterPro" id="IPR013752">
    <property type="entry name" value="KPA_reductase"/>
</dbReference>
<dbReference type="GO" id="GO:0005737">
    <property type="term" value="C:cytoplasm"/>
    <property type="evidence" value="ECO:0007669"/>
    <property type="project" value="TreeGrafter"/>
</dbReference>
<dbReference type="InterPro" id="IPR036291">
    <property type="entry name" value="NAD(P)-bd_dom_sf"/>
</dbReference>
<keyword evidence="3 4" id="KW-0560">Oxidoreductase</keyword>
<dbReference type="FunFam" id="1.10.1040.10:FF:000017">
    <property type="entry name" value="2-dehydropantoate 2-reductase"/>
    <property type="match status" value="1"/>
</dbReference>
<dbReference type="NCBIfam" id="TIGR00745">
    <property type="entry name" value="apbA_panE"/>
    <property type="match status" value="1"/>
</dbReference>
<evidence type="ECO:0000256" key="3">
    <source>
        <dbReference type="ARBA" id="ARBA00023002"/>
    </source>
</evidence>
<dbReference type="RefSeq" id="WP_155667343.1">
    <property type="nucleotide sequence ID" value="NZ_WOCA01000002.1"/>
</dbReference>
<comment type="caution">
    <text evidence="7">The sequence shown here is derived from an EMBL/GenBank/DDBJ whole genome shotgun (WGS) entry which is preliminary data.</text>
</comment>
<dbReference type="EMBL" id="WOCA01000002">
    <property type="protein sequence ID" value="MUK87553.1"/>
    <property type="molecule type" value="Genomic_DNA"/>
</dbReference>
<reference evidence="7 8" key="1">
    <citation type="submission" date="2019-11" db="EMBL/GenBank/DDBJ databases">
        <authorList>
            <person name="Li X."/>
        </authorList>
    </citation>
    <scope>NUCLEOTIDE SEQUENCE [LARGE SCALE GENOMIC DNA]</scope>
    <source>
        <strain evidence="7 8">L9</strain>
    </source>
</reference>
<protein>
    <recommendedName>
        <fullName evidence="4">2-dehydropantoate 2-reductase</fullName>
        <ecNumber evidence="4">1.1.1.169</ecNumber>
    </recommendedName>
    <alternativeName>
        <fullName evidence="4">Ketopantoate reductase</fullName>
    </alternativeName>
</protein>
<comment type="pathway">
    <text evidence="4">Cofactor biosynthesis; (R)-pantothenate biosynthesis; (R)-pantoate from 3-methyl-2-oxobutanoate: step 2/2.</text>
</comment>
<proteinExistence type="inferred from homology"/>
<dbReference type="InterPro" id="IPR051402">
    <property type="entry name" value="KPR-Related"/>
</dbReference>
<dbReference type="InterPro" id="IPR003710">
    <property type="entry name" value="ApbA"/>
</dbReference>
<comment type="catalytic activity">
    <reaction evidence="4">
        <text>(R)-pantoate + NADP(+) = 2-dehydropantoate + NADPH + H(+)</text>
        <dbReference type="Rhea" id="RHEA:16233"/>
        <dbReference type="ChEBI" id="CHEBI:11561"/>
        <dbReference type="ChEBI" id="CHEBI:15378"/>
        <dbReference type="ChEBI" id="CHEBI:15980"/>
        <dbReference type="ChEBI" id="CHEBI:57783"/>
        <dbReference type="ChEBI" id="CHEBI:58349"/>
        <dbReference type="EC" id="1.1.1.169"/>
    </reaction>
</comment>
<dbReference type="Proteomes" id="UP000469125">
    <property type="component" value="Unassembled WGS sequence"/>
</dbReference>
<name>A0A6N8FDD1_9BACI</name>
<sequence length="315" mass="34579">MKLLILGSGAMGSLFAGKLTQNGVDVTLFNRSNHHVEAIKKDGLKIIDQHGNNTTVKLPIITNPTDLTDNYDMIVVLVKTFATEIVLETVLPFIRSNTPILTLQNGIGNMEAIKKMAPQQEVFVGGTWSGASVPKPGTILHQAWGSTFIGAVESNFNHDLLENIASAFTKSGLDTKVSDNVQSIIWSKLLVNIAYNGLTAVTRLKNGDAIRLPEGKHILEELVNEAIKIAKAKNIPLLFDHPVDECIRLGEEEIGMNTSSMLSDILYERKTEIDAINGAIVEEGKKHSIPTPYNDMLLNLIKIMENSYSQMIHPK</sequence>
<feature type="domain" description="Ketopantoate reductase N-terminal" evidence="5">
    <location>
        <begin position="4"/>
        <end position="153"/>
    </location>
</feature>
<comment type="function">
    <text evidence="4">Catalyzes the NADPH-dependent reduction of ketopantoate into pantoic acid.</text>
</comment>
<evidence type="ECO:0000256" key="2">
    <source>
        <dbReference type="ARBA" id="ARBA00022857"/>
    </source>
</evidence>
<feature type="domain" description="Ketopantoate reductase C-terminal" evidence="6">
    <location>
        <begin position="180"/>
        <end position="304"/>
    </location>
</feature>
<dbReference type="Gene3D" id="1.10.1040.10">
    <property type="entry name" value="N-(1-d-carboxylethyl)-l-norvaline Dehydrogenase, domain 2"/>
    <property type="match status" value="1"/>
</dbReference>
<evidence type="ECO:0000256" key="4">
    <source>
        <dbReference type="RuleBase" id="RU362068"/>
    </source>
</evidence>
<keyword evidence="4" id="KW-0566">Pantothenate biosynthesis</keyword>
<comment type="similarity">
    <text evidence="1 4">Belongs to the ketopantoate reductase family.</text>
</comment>
<gene>
    <name evidence="7" type="ORF">GMD78_03945</name>
</gene>
<evidence type="ECO:0000313" key="7">
    <source>
        <dbReference type="EMBL" id="MUK87553.1"/>
    </source>
</evidence>
<dbReference type="PANTHER" id="PTHR21708:SF26">
    <property type="entry name" value="2-DEHYDROPANTOATE 2-REDUCTASE"/>
    <property type="match status" value="1"/>
</dbReference>
<dbReference type="Gene3D" id="3.40.50.720">
    <property type="entry name" value="NAD(P)-binding Rossmann-like Domain"/>
    <property type="match status" value="1"/>
</dbReference>
<evidence type="ECO:0000259" key="5">
    <source>
        <dbReference type="Pfam" id="PF02558"/>
    </source>
</evidence>
<dbReference type="InterPro" id="IPR013328">
    <property type="entry name" value="6PGD_dom2"/>
</dbReference>
<dbReference type="SUPFAM" id="SSF48179">
    <property type="entry name" value="6-phosphogluconate dehydrogenase C-terminal domain-like"/>
    <property type="match status" value="1"/>
</dbReference>
<dbReference type="Pfam" id="PF02558">
    <property type="entry name" value="ApbA"/>
    <property type="match status" value="1"/>
</dbReference>
<keyword evidence="8" id="KW-1185">Reference proteome</keyword>
<keyword evidence="2 4" id="KW-0521">NADP</keyword>
<dbReference type="SUPFAM" id="SSF51735">
    <property type="entry name" value="NAD(P)-binding Rossmann-fold domains"/>
    <property type="match status" value="1"/>
</dbReference>
<dbReference type="EC" id="1.1.1.169" evidence="4"/>
<evidence type="ECO:0000313" key="8">
    <source>
        <dbReference type="Proteomes" id="UP000469125"/>
    </source>
</evidence>
<evidence type="ECO:0000256" key="1">
    <source>
        <dbReference type="ARBA" id="ARBA00007870"/>
    </source>
</evidence>
<dbReference type="PANTHER" id="PTHR21708">
    <property type="entry name" value="PROBABLE 2-DEHYDROPANTOATE 2-REDUCTASE"/>
    <property type="match status" value="1"/>
</dbReference>